<name>A0AA39QGD4_9AGAR</name>
<dbReference type="Proteomes" id="UP001175228">
    <property type="component" value="Unassembled WGS sequence"/>
</dbReference>
<protein>
    <submittedName>
        <fullName evidence="1">Uncharacterized protein</fullName>
    </submittedName>
</protein>
<keyword evidence="2" id="KW-1185">Reference proteome</keyword>
<comment type="caution">
    <text evidence="1">The sequence shown here is derived from an EMBL/GenBank/DDBJ whole genome shotgun (WGS) entry which is preliminary data.</text>
</comment>
<dbReference type="AlphaFoldDB" id="A0AA39QGD4"/>
<organism evidence="1 2">
    <name type="scientific">Armillaria luteobubalina</name>
    <dbReference type="NCBI Taxonomy" id="153913"/>
    <lineage>
        <taxon>Eukaryota</taxon>
        <taxon>Fungi</taxon>
        <taxon>Dikarya</taxon>
        <taxon>Basidiomycota</taxon>
        <taxon>Agaricomycotina</taxon>
        <taxon>Agaricomycetes</taxon>
        <taxon>Agaricomycetidae</taxon>
        <taxon>Agaricales</taxon>
        <taxon>Marasmiineae</taxon>
        <taxon>Physalacriaceae</taxon>
        <taxon>Armillaria</taxon>
    </lineage>
</organism>
<proteinExistence type="predicted"/>
<evidence type="ECO:0000313" key="2">
    <source>
        <dbReference type="Proteomes" id="UP001175228"/>
    </source>
</evidence>
<sequence>MARVRPSTRLVRGHFNQRNSPTEWDFTWTEPKPFGDKGYPVEEHCYQRLSTNGVANPSCPENNQSVQAIVQLTVTAQATVQPTVIPPAIVQPTVVPQPIQLTVQPTVISQPTSQPTVTVPSVGDTGVSAAAEVEDASHEAQPSELQVVLYRASGLMTHKLP</sequence>
<reference evidence="1" key="1">
    <citation type="submission" date="2023-06" db="EMBL/GenBank/DDBJ databases">
        <authorList>
            <consortium name="Lawrence Berkeley National Laboratory"/>
            <person name="Ahrendt S."/>
            <person name="Sahu N."/>
            <person name="Indic B."/>
            <person name="Wong-Bajracharya J."/>
            <person name="Merenyi Z."/>
            <person name="Ke H.-M."/>
            <person name="Monk M."/>
            <person name="Kocsube S."/>
            <person name="Drula E."/>
            <person name="Lipzen A."/>
            <person name="Balint B."/>
            <person name="Henrissat B."/>
            <person name="Andreopoulos B."/>
            <person name="Martin F.M."/>
            <person name="Harder C.B."/>
            <person name="Rigling D."/>
            <person name="Ford K.L."/>
            <person name="Foster G.D."/>
            <person name="Pangilinan J."/>
            <person name="Papanicolaou A."/>
            <person name="Barry K."/>
            <person name="LaButti K."/>
            <person name="Viragh M."/>
            <person name="Koriabine M."/>
            <person name="Yan M."/>
            <person name="Riley R."/>
            <person name="Champramary S."/>
            <person name="Plett K.L."/>
            <person name="Tsai I.J."/>
            <person name="Slot J."/>
            <person name="Sipos G."/>
            <person name="Plett J."/>
            <person name="Nagy L.G."/>
            <person name="Grigoriev I.V."/>
        </authorList>
    </citation>
    <scope>NUCLEOTIDE SEQUENCE</scope>
    <source>
        <strain evidence="1">HWK02</strain>
    </source>
</reference>
<gene>
    <name evidence="1" type="ORF">EDD18DRAFT_1348551</name>
</gene>
<evidence type="ECO:0000313" key="1">
    <source>
        <dbReference type="EMBL" id="KAK0501083.1"/>
    </source>
</evidence>
<accession>A0AA39QGD4</accession>
<dbReference type="EMBL" id="JAUEPU010000007">
    <property type="protein sequence ID" value="KAK0501083.1"/>
    <property type="molecule type" value="Genomic_DNA"/>
</dbReference>